<dbReference type="InterPro" id="IPR011333">
    <property type="entry name" value="SKP1/BTB/POZ_sf"/>
</dbReference>
<name>A0AAN8IT72_9EURO</name>
<evidence type="ECO:0000313" key="3">
    <source>
        <dbReference type="Proteomes" id="UP001316803"/>
    </source>
</evidence>
<gene>
    <name evidence="2" type="ORF">OHC33_000741</name>
</gene>
<protein>
    <recommendedName>
        <fullName evidence="4">BTB domain-containing protein</fullName>
    </recommendedName>
</protein>
<reference evidence="2 3" key="1">
    <citation type="submission" date="2022-12" db="EMBL/GenBank/DDBJ databases">
        <title>Genomic features and morphological characterization of a novel Knufia sp. strain isolated from spacecraft assembly facility.</title>
        <authorList>
            <person name="Teixeira M."/>
            <person name="Chander A.M."/>
            <person name="Stajich J.E."/>
            <person name="Venkateswaran K."/>
        </authorList>
    </citation>
    <scope>NUCLEOTIDE SEQUENCE [LARGE SCALE GENOMIC DNA]</scope>
    <source>
        <strain evidence="2 3">FJI-L2-BK-P2</strain>
    </source>
</reference>
<dbReference type="CDD" id="cd18186">
    <property type="entry name" value="BTB_POZ_ZBTB_KLHL-like"/>
    <property type="match status" value="1"/>
</dbReference>
<evidence type="ECO:0008006" key="4">
    <source>
        <dbReference type="Google" id="ProtNLM"/>
    </source>
</evidence>
<feature type="region of interest" description="Disordered" evidence="1">
    <location>
        <begin position="1"/>
        <end position="22"/>
    </location>
</feature>
<dbReference type="Proteomes" id="UP001316803">
    <property type="component" value="Unassembled WGS sequence"/>
</dbReference>
<feature type="region of interest" description="Disordered" evidence="1">
    <location>
        <begin position="263"/>
        <end position="285"/>
    </location>
</feature>
<organism evidence="2 3">
    <name type="scientific">Knufia fluminis</name>
    <dbReference type="NCBI Taxonomy" id="191047"/>
    <lineage>
        <taxon>Eukaryota</taxon>
        <taxon>Fungi</taxon>
        <taxon>Dikarya</taxon>
        <taxon>Ascomycota</taxon>
        <taxon>Pezizomycotina</taxon>
        <taxon>Eurotiomycetes</taxon>
        <taxon>Chaetothyriomycetidae</taxon>
        <taxon>Chaetothyriales</taxon>
        <taxon>Trichomeriaceae</taxon>
        <taxon>Knufia</taxon>
    </lineage>
</organism>
<dbReference type="Gene3D" id="3.30.710.10">
    <property type="entry name" value="Potassium Channel Kv1.1, Chain A"/>
    <property type="match status" value="1"/>
</dbReference>
<proteinExistence type="predicted"/>
<comment type="caution">
    <text evidence="2">The sequence shown here is derived from an EMBL/GenBank/DDBJ whole genome shotgun (WGS) entry which is preliminary data.</text>
</comment>
<evidence type="ECO:0000313" key="2">
    <source>
        <dbReference type="EMBL" id="KAK5958897.1"/>
    </source>
</evidence>
<accession>A0AAN8IT72</accession>
<keyword evidence="3" id="KW-1185">Reference proteome</keyword>
<evidence type="ECO:0000256" key="1">
    <source>
        <dbReference type="SAM" id="MobiDB-lite"/>
    </source>
</evidence>
<dbReference type="EMBL" id="JAKLMC020000001">
    <property type="protein sequence ID" value="KAK5958897.1"/>
    <property type="molecule type" value="Genomic_DNA"/>
</dbReference>
<feature type="compositionally biased region" description="Basic and acidic residues" evidence="1">
    <location>
        <begin position="1"/>
        <end position="11"/>
    </location>
</feature>
<dbReference type="AlphaFoldDB" id="A0AAN8IT72"/>
<sequence>MSITTKDEDRRPSKRPRLAAAHNGPCFSPYSASIITLIVGGPSSPAREPMPVKFYIHEPLLLDSSPVFRAMLSQPRQTGNETLTTWTEAQSKEVRLPEDRVEDWVMLTKWLYSASSGRSTISAKDIEKLESTDLLQHVQKEQPGLSDAAIESAVAQYITWHKHRSVERNCETIDLSKPPLPFDQCHSWSDISKASLHSKVKEKVTAGISASEVEQEFECKIIGLPGMERDAGAVRPDPPALGSMIRLYILADKYGVDEITKGTNSGRLQVPQHSDGADPTSLGDTEESALRQQIILRLRTINKLAKVVPDREDIERLWSNLISRHDPLKTEIVDMYARMNKRSFRKIFGHEKSGGEAATSGESDCDVSSLTWSSGVEENREWHPGFLRQLLVRREDTK</sequence>